<dbReference type="Pfam" id="PF26514">
    <property type="entry name" value="DUF8173"/>
    <property type="match status" value="1"/>
</dbReference>
<dbReference type="eggNOG" id="arCOG04555">
    <property type="taxonomic scope" value="Archaea"/>
</dbReference>
<keyword evidence="2" id="KW-0472">Membrane</keyword>
<evidence type="ECO:0000313" key="4">
    <source>
        <dbReference type="EMBL" id="AFK18956.1"/>
    </source>
</evidence>
<reference evidence="4 5" key="1">
    <citation type="journal article" date="2012" name="J. Bacteriol.">
        <title>Complete genome sequence of the metabolically versatile halophilic archaeon Haloferax mediterranei, a poly(3-hydroxybutyrate-co-3-hydroxyvalerate) producer.</title>
        <authorList>
            <person name="Han J."/>
            <person name="Zhang F."/>
            <person name="Hou J."/>
            <person name="Liu X."/>
            <person name="Li M."/>
            <person name="Liu H."/>
            <person name="Cai L."/>
            <person name="Zhang B."/>
            <person name="Chen Y."/>
            <person name="Zhou J."/>
            <person name="Hu S."/>
            <person name="Xiang H."/>
        </authorList>
    </citation>
    <scope>NUCLEOTIDE SEQUENCE [LARGE SCALE GENOMIC DNA]</scope>
    <source>
        <strain evidence="5">ATCC 33500 / DSM 1411 / JCM 8866 / NBRC 14739 / NCIMB 2177 / R-4</strain>
    </source>
</reference>
<sequence length="376" mass="37536">MIPMFTSKQLVALLLAVLVVGSLAGVATAQQGPSAGGTVVVEEGETFTGDLEAIGGTVVIAGTVDGNVETTAGTVLVTETGEITGTLEGVAGSATIEGTVGGDVSLSAGAVFVRDTATIDGSLEAAGGNVRLDGAVGGDVRVGAEDLVVGPNTRVGGSLEYNAESTAIDSAAVVDGGVTEVDNVGIDSPPIAGVPVEFGQFEGPTIPNWVFSGYWLLVNLVLGSIIVLVAPEFARRVTGLGTKKAVRSGGAGLLTIVGVPIVLLVLLLTIVGIPLSLAGGVGFLLALWVASIYGALVLGAWLLSLADYNNRWVALFTGLFVLTLLDFVPLGGVLEFAVLIVGLGAFALALRGESGHDGDDDVGAADEGSQEGAPMA</sequence>
<feature type="domain" description="DUF8173" evidence="3">
    <location>
        <begin position="215"/>
        <end position="346"/>
    </location>
</feature>
<evidence type="ECO:0000256" key="1">
    <source>
        <dbReference type="SAM" id="MobiDB-lite"/>
    </source>
</evidence>
<keyword evidence="2" id="KW-1133">Transmembrane helix</keyword>
<evidence type="ECO:0000256" key="2">
    <source>
        <dbReference type="SAM" id="Phobius"/>
    </source>
</evidence>
<evidence type="ECO:0000313" key="5">
    <source>
        <dbReference type="Proteomes" id="UP000006469"/>
    </source>
</evidence>
<feature type="transmembrane region" description="Helical" evidence="2">
    <location>
        <begin position="209"/>
        <end position="230"/>
    </location>
</feature>
<feature type="transmembrane region" description="Helical" evidence="2">
    <location>
        <begin position="251"/>
        <end position="275"/>
    </location>
</feature>
<accession>I3R3Z6</accession>
<gene>
    <name evidence="4" type="ordered locus">HFX_1243</name>
</gene>
<protein>
    <recommendedName>
        <fullName evidence="3">DUF8173 domain-containing protein</fullName>
    </recommendedName>
</protein>
<feature type="transmembrane region" description="Helical" evidence="2">
    <location>
        <begin position="310"/>
        <end position="327"/>
    </location>
</feature>
<dbReference type="InterPro" id="IPR058486">
    <property type="entry name" value="DUF8173"/>
</dbReference>
<dbReference type="KEGG" id="hme:HFX_1243"/>
<dbReference type="EMBL" id="CP001868">
    <property type="protein sequence ID" value="AFK18956.1"/>
    <property type="molecule type" value="Genomic_DNA"/>
</dbReference>
<dbReference type="AlphaFoldDB" id="I3R3Z6"/>
<feature type="transmembrane region" description="Helical" evidence="2">
    <location>
        <begin position="281"/>
        <end position="303"/>
    </location>
</feature>
<dbReference type="STRING" id="523841.HFX_1243"/>
<name>I3R3Z6_HALMT</name>
<dbReference type="HOGENOM" id="CLU_064234_0_0_2"/>
<feature type="region of interest" description="Disordered" evidence="1">
    <location>
        <begin position="356"/>
        <end position="376"/>
    </location>
</feature>
<organism evidence="4 5">
    <name type="scientific">Haloferax mediterranei (strain ATCC 33500 / DSM 1411 / JCM 8866 / NBRC 14739 / NCIMB 2177 / R-4)</name>
    <name type="common">Halobacterium mediterranei</name>
    <dbReference type="NCBI Taxonomy" id="523841"/>
    <lineage>
        <taxon>Archaea</taxon>
        <taxon>Methanobacteriati</taxon>
        <taxon>Methanobacteriota</taxon>
        <taxon>Stenosarchaea group</taxon>
        <taxon>Halobacteria</taxon>
        <taxon>Halobacteriales</taxon>
        <taxon>Haloferacaceae</taxon>
        <taxon>Haloferax</taxon>
    </lineage>
</organism>
<evidence type="ECO:0000259" key="3">
    <source>
        <dbReference type="Pfam" id="PF26514"/>
    </source>
</evidence>
<dbReference type="Proteomes" id="UP000006469">
    <property type="component" value="Chromosome"/>
</dbReference>
<proteinExistence type="predicted"/>
<keyword evidence="2" id="KW-0812">Transmembrane</keyword>